<feature type="chain" id="PRO_5045724294" evidence="2">
    <location>
        <begin position="22"/>
        <end position="204"/>
    </location>
</feature>
<gene>
    <name evidence="5" type="ORF">QEH59_16030</name>
</gene>
<accession>A0ABU1AMI0</accession>
<feature type="domain" description="Soluble ligand binding" evidence="4">
    <location>
        <begin position="113"/>
        <end position="170"/>
    </location>
</feature>
<proteinExistence type="predicted"/>
<dbReference type="Proteomes" id="UP001243717">
    <property type="component" value="Unassembled WGS sequence"/>
</dbReference>
<protein>
    <submittedName>
        <fullName evidence="5">Polysaccharide export protein</fullName>
    </submittedName>
</protein>
<dbReference type="Gene3D" id="3.30.1950.10">
    <property type="entry name" value="wza like domain"/>
    <property type="match status" value="1"/>
</dbReference>
<dbReference type="Gene3D" id="3.10.560.10">
    <property type="entry name" value="Outer membrane lipoprotein wza domain like"/>
    <property type="match status" value="1"/>
</dbReference>
<reference evidence="5 6" key="1">
    <citation type="submission" date="2023-04" db="EMBL/GenBank/DDBJ databases">
        <title>A novel bacteria isolated from coastal sediment.</title>
        <authorList>
            <person name="Liu X.-J."/>
            <person name="Du Z.-J."/>
        </authorList>
    </citation>
    <scope>NUCLEOTIDE SEQUENCE [LARGE SCALE GENOMIC DNA]</scope>
    <source>
        <strain evidence="5 6">SDUM461004</strain>
    </source>
</reference>
<dbReference type="InterPro" id="IPR019554">
    <property type="entry name" value="Soluble_ligand-bd"/>
</dbReference>
<dbReference type="PANTHER" id="PTHR33619">
    <property type="entry name" value="POLYSACCHARIDE EXPORT PROTEIN GFCE-RELATED"/>
    <property type="match status" value="1"/>
</dbReference>
<dbReference type="RefSeq" id="WP_308986389.1">
    <property type="nucleotide sequence ID" value="NZ_JARXIC010000038.1"/>
</dbReference>
<name>A0ABU1AMI0_9BACT</name>
<dbReference type="InterPro" id="IPR049712">
    <property type="entry name" value="Poly_export"/>
</dbReference>
<dbReference type="InterPro" id="IPR003715">
    <property type="entry name" value="Poly_export_N"/>
</dbReference>
<evidence type="ECO:0000259" key="4">
    <source>
        <dbReference type="Pfam" id="PF10531"/>
    </source>
</evidence>
<evidence type="ECO:0000256" key="1">
    <source>
        <dbReference type="ARBA" id="ARBA00022729"/>
    </source>
</evidence>
<keyword evidence="1 2" id="KW-0732">Signal</keyword>
<comment type="caution">
    <text evidence="5">The sequence shown here is derived from an EMBL/GenBank/DDBJ whole genome shotgun (WGS) entry which is preliminary data.</text>
</comment>
<sequence length="204" mass="21941">MRHLLISLFALLFLFAAELMATDAMPAPSLDAAKYLLSPFDRVSISVYGEPELQSEQRVSDEGTLSIPLLGEIAVGNLSVSKAQKVIETAFIEERYLVRPVVTINIVEFAPKVVTVVGEVARPGSIEIPPGRNGLAIQVAIAEAGGFTGAAQKGQVSVERKGADGSKTTFEVDVNAIFKAEGKNAEEVFVVLPDDIIFIPRRLF</sequence>
<feature type="domain" description="Polysaccharide export protein N-terminal" evidence="3">
    <location>
        <begin position="32"/>
        <end position="106"/>
    </location>
</feature>
<evidence type="ECO:0000313" key="5">
    <source>
        <dbReference type="EMBL" id="MDQ8195944.1"/>
    </source>
</evidence>
<dbReference type="Pfam" id="PF02563">
    <property type="entry name" value="Poly_export"/>
    <property type="match status" value="1"/>
</dbReference>
<dbReference type="EMBL" id="JARXIC010000038">
    <property type="protein sequence ID" value="MDQ8195944.1"/>
    <property type="molecule type" value="Genomic_DNA"/>
</dbReference>
<organism evidence="5 6">
    <name type="scientific">Thalassobacterium sedimentorum</name>
    <dbReference type="NCBI Taxonomy" id="3041258"/>
    <lineage>
        <taxon>Bacteria</taxon>
        <taxon>Pseudomonadati</taxon>
        <taxon>Verrucomicrobiota</taxon>
        <taxon>Opitutia</taxon>
        <taxon>Puniceicoccales</taxon>
        <taxon>Coraliomargaritaceae</taxon>
        <taxon>Thalassobacterium</taxon>
    </lineage>
</organism>
<dbReference type="PANTHER" id="PTHR33619:SF3">
    <property type="entry name" value="POLYSACCHARIDE EXPORT PROTEIN GFCE-RELATED"/>
    <property type="match status" value="1"/>
</dbReference>
<keyword evidence="6" id="KW-1185">Reference proteome</keyword>
<evidence type="ECO:0000256" key="2">
    <source>
        <dbReference type="SAM" id="SignalP"/>
    </source>
</evidence>
<evidence type="ECO:0000313" key="6">
    <source>
        <dbReference type="Proteomes" id="UP001243717"/>
    </source>
</evidence>
<evidence type="ECO:0000259" key="3">
    <source>
        <dbReference type="Pfam" id="PF02563"/>
    </source>
</evidence>
<feature type="signal peptide" evidence="2">
    <location>
        <begin position="1"/>
        <end position="21"/>
    </location>
</feature>
<dbReference type="Pfam" id="PF10531">
    <property type="entry name" value="SLBB"/>
    <property type="match status" value="1"/>
</dbReference>